<feature type="transmembrane region" description="Helical" evidence="1">
    <location>
        <begin position="79"/>
        <end position="98"/>
    </location>
</feature>
<feature type="transmembrane region" description="Helical" evidence="1">
    <location>
        <begin position="34"/>
        <end position="52"/>
    </location>
</feature>
<comment type="caution">
    <text evidence="2">The sequence shown here is derived from an EMBL/GenBank/DDBJ whole genome shotgun (WGS) entry which is preliminary data.</text>
</comment>
<dbReference type="Proteomes" id="UP000028875">
    <property type="component" value="Unassembled WGS sequence"/>
</dbReference>
<sequence length="100" mass="11873">MINDLQLYLTTGFILLFVSQCYITYILYQQQHSKLWFFIGMMLPLGMNLYIYQICYIEKQVDNDFGQLTGKERKQLRKAYLFVLAQYLVLFALFGGYVTP</sequence>
<evidence type="ECO:0000313" key="3">
    <source>
        <dbReference type="Proteomes" id="UP000028875"/>
    </source>
</evidence>
<keyword evidence="1" id="KW-1133">Transmembrane helix</keyword>
<reference evidence="2 3" key="1">
    <citation type="submission" date="2014-03" db="EMBL/GenBank/DDBJ databases">
        <authorList>
            <person name="Urmite Genomes U."/>
        </authorList>
    </citation>
    <scope>NUCLEOTIDE SEQUENCE [LARGE SCALE GENOMIC DNA]</scope>
    <source>
        <strain evidence="2 3">Vm-5</strain>
    </source>
</reference>
<reference evidence="3" key="2">
    <citation type="submission" date="2014-05" db="EMBL/GenBank/DDBJ databases">
        <title>Draft genome sequence of Virgibacillus massiliensis Vm-5.</title>
        <authorList>
            <person name="Khelaifia S."/>
            <person name="Croce O."/>
            <person name="Lagier J.C."/>
            <person name="Raoult D."/>
        </authorList>
    </citation>
    <scope>NUCLEOTIDE SEQUENCE [LARGE SCALE GENOMIC DNA]</scope>
    <source>
        <strain evidence="3">Vm-5</strain>
    </source>
</reference>
<keyword evidence="3" id="KW-1185">Reference proteome</keyword>
<dbReference type="EMBL" id="CCDP010000002">
    <property type="protein sequence ID" value="CDQ40443.1"/>
    <property type="molecule type" value="Genomic_DNA"/>
</dbReference>
<evidence type="ECO:0000256" key="1">
    <source>
        <dbReference type="SAM" id="Phobius"/>
    </source>
</evidence>
<keyword evidence="1" id="KW-0472">Membrane</keyword>
<dbReference type="OrthoDB" id="2649965at2"/>
<protein>
    <submittedName>
        <fullName evidence="2">Uncharacterized protein</fullName>
    </submittedName>
</protein>
<dbReference type="RefSeq" id="WP_021291898.1">
    <property type="nucleotide sequence ID" value="NZ_BNER01000004.1"/>
</dbReference>
<feature type="transmembrane region" description="Helical" evidence="1">
    <location>
        <begin position="7"/>
        <end position="28"/>
    </location>
</feature>
<dbReference type="AlphaFoldDB" id="A0A024QD37"/>
<keyword evidence="1" id="KW-0812">Transmembrane</keyword>
<gene>
    <name evidence="2" type="ORF">BN990_02767</name>
</gene>
<dbReference type="STRING" id="1462526.BN990_02767"/>
<evidence type="ECO:0000313" key="2">
    <source>
        <dbReference type="EMBL" id="CDQ40443.1"/>
    </source>
</evidence>
<organism evidence="2 3">
    <name type="scientific">Virgibacillus massiliensis</name>
    <dbReference type="NCBI Taxonomy" id="1462526"/>
    <lineage>
        <taxon>Bacteria</taxon>
        <taxon>Bacillati</taxon>
        <taxon>Bacillota</taxon>
        <taxon>Bacilli</taxon>
        <taxon>Bacillales</taxon>
        <taxon>Bacillaceae</taxon>
        <taxon>Virgibacillus</taxon>
    </lineage>
</organism>
<proteinExistence type="predicted"/>
<name>A0A024QD37_9BACI</name>
<accession>A0A024QD37</accession>